<gene>
    <name evidence="2" type="ORF">DAERI_020204</name>
</gene>
<name>A0A2I9DQS1_9DEIO</name>
<sequence length="98" mass="10151">MWGSLRVKGSDRHRRAERLCLALSLSNLAVGAVLASGGHLGIGAIFYVLGTVLLAGRLSGWPTPSNDGFLGLMILTLLLNALMLGQGLQWLLAGGAGP</sequence>
<dbReference type="Proteomes" id="UP000236569">
    <property type="component" value="Unassembled WGS sequence"/>
</dbReference>
<keyword evidence="1" id="KW-0812">Transmembrane</keyword>
<reference evidence="3" key="1">
    <citation type="submission" date="2018-01" db="EMBL/GenBank/DDBJ databases">
        <title>Draft Genome Sequence of the Radioresistant Bacterium Deinococcus aerius TR0125, Isolated from the Higher Atmosphere above Japan.</title>
        <authorList>
            <person name="Satoh K."/>
            <person name="Arai H."/>
            <person name="Sanzen T."/>
            <person name="Kawaguchi Y."/>
            <person name="Hayashi H."/>
            <person name="Yokobori S."/>
            <person name="Yamagishi A."/>
            <person name="Oono Y."/>
            <person name="Narumi I."/>
        </authorList>
    </citation>
    <scope>NUCLEOTIDE SEQUENCE [LARGE SCALE GENOMIC DNA]</scope>
    <source>
        <strain evidence="3">TR0125</strain>
    </source>
</reference>
<evidence type="ECO:0000256" key="1">
    <source>
        <dbReference type="SAM" id="Phobius"/>
    </source>
</evidence>
<feature type="transmembrane region" description="Helical" evidence="1">
    <location>
        <begin position="69"/>
        <end position="92"/>
    </location>
</feature>
<feature type="transmembrane region" description="Helical" evidence="1">
    <location>
        <begin position="21"/>
        <end position="49"/>
    </location>
</feature>
<dbReference type="AlphaFoldDB" id="A0A2I9DQS1"/>
<keyword evidence="3" id="KW-1185">Reference proteome</keyword>
<protein>
    <submittedName>
        <fullName evidence="2">Uncharacterized protein</fullName>
    </submittedName>
</protein>
<keyword evidence="1" id="KW-0472">Membrane</keyword>
<keyword evidence="1" id="KW-1133">Transmembrane helix</keyword>
<evidence type="ECO:0000313" key="2">
    <source>
        <dbReference type="EMBL" id="GBF04607.1"/>
    </source>
</evidence>
<organism evidence="2 3">
    <name type="scientific">Deinococcus aerius</name>
    <dbReference type="NCBI Taxonomy" id="200253"/>
    <lineage>
        <taxon>Bacteria</taxon>
        <taxon>Thermotogati</taxon>
        <taxon>Deinococcota</taxon>
        <taxon>Deinococci</taxon>
        <taxon>Deinococcales</taxon>
        <taxon>Deinococcaceae</taxon>
        <taxon>Deinococcus</taxon>
    </lineage>
</organism>
<evidence type="ECO:0000313" key="3">
    <source>
        <dbReference type="Proteomes" id="UP000236569"/>
    </source>
</evidence>
<accession>A0A2I9DQS1</accession>
<dbReference type="EMBL" id="BFAG01000002">
    <property type="protein sequence ID" value="GBF04607.1"/>
    <property type="molecule type" value="Genomic_DNA"/>
</dbReference>
<proteinExistence type="predicted"/>
<comment type="caution">
    <text evidence="2">The sequence shown here is derived from an EMBL/GenBank/DDBJ whole genome shotgun (WGS) entry which is preliminary data.</text>
</comment>